<name>A0A1W1H519_9BACT</name>
<dbReference type="PIRSF" id="PIRSF000505">
    <property type="entry name" value="EPSPS"/>
    <property type="match status" value="1"/>
</dbReference>
<gene>
    <name evidence="7 10" type="primary">aroA</name>
    <name evidence="10" type="ORF">MTBBW1_1010023</name>
</gene>
<comment type="subunit">
    <text evidence="7">Monomer.</text>
</comment>
<dbReference type="EMBL" id="FWEV01000004">
    <property type="protein sequence ID" value="SLM27475.1"/>
    <property type="molecule type" value="Genomic_DNA"/>
</dbReference>
<accession>A0A1W1H519</accession>
<evidence type="ECO:0000256" key="4">
    <source>
        <dbReference type="ARBA" id="ARBA00022679"/>
    </source>
</evidence>
<comment type="similarity">
    <text evidence="2 7">Belongs to the EPSP synthase family.</text>
</comment>
<evidence type="ECO:0000256" key="3">
    <source>
        <dbReference type="ARBA" id="ARBA00022605"/>
    </source>
</evidence>
<feature type="compositionally biased region" description="Polar residues" evidence="8">
    <location>
        <begin position="109"/>
        <end position="119"/>
    </location>
</feature>
<feature type="binding site" evidence="7">
    <location>
        <position position="372"/>
    </location>
    <ligand>
        <name>3-phosphoshikimate</name>
        <dbReference type="ChEBI" id="CHEBI:145989"/>
    </ligand>
</feature>
<feature type="binding site" evidence="7">
    <location>
        <position position="25"/>
    </location>
    <ligand>
        <name>3-phosphoshikimate</name>
        <dbReference type="ChEBI" id="CHEBI:145989"/>
    </ligand>
</feature>
<dbReference type="STRING" id="1246637.MTBBW1_1010023"/>
<dbReference type="UniPathway" id="UPA00053">
    <property type="reaction ID" value="UER00089"/>
</dbReference>
<dbReference type="PANTHER" id="PTHR21090:SF5">
    <property type="entry name" value="PENTAFUNCTIONAL AROM POLYPEPTIDE"/>
    <property type="match status" value="1"/>
</dbReference>
<dbReference type="NCBIfam" id="TIGR01356">
    <property type="entry name" value="aroA"/>
    <property type="match status" value="1"/>
</dbReference>
<evidence type="ECO:0000313" key="10">
    <source>
        <dbReference type="EMBL" id="SLM27475.1"/>
    </source>
</evidence>
<dbReference type="EC" id="2.5.1.19" evidence="7"/>
<comment type="caution">
    <text evidence="7">Lacks conserved residue(s) required for the propagation of feature annotation.</text>
</comment>
<keyword evidence="11" id="KW-1185">Reference proteome</keyword>
<comment type="function">
    <text evidence="7">Catalyzes the transfer of the enolpyruvyl moiety of phosphoenolpyruvate (PEP) to the 5-hydroxyl of shikimate-3-phosphate (S3P) to produce enolpyruvyl shikimate-3-phosphate and inorganic phosphate.</text>
</comment>
<dbReference type="GO" id="GO:0005737">
    <property type="term" value="C:cytoplasm"/>
    <property type="evidence" value="ECO:0007669"/>
    <property type="project" value="UniProtKB-SubCell"/>
</dbReference>
<evidence type="ECO:0000313" key="11">
    <source>
        <dbReference type="Proteomes" id="UP000191931"/>
    </source>
</evidence>
<feature type="binding site" evidence="7">
    <location>
        <position position="20"/>
    </location>
    <ligand>
        <name>3-phosphoshikimate</name>
        <dbReference type="ChEBI" id="CHEBI:145989"/>
    </ligand>
</feature>
<dbReference type="InterPro" id="IPR001986">
    <property type="entry name" value="Enolpyruvate_Tfrase_dom"/>
</dbReference>
<reference evidence="10 11" key="1">
    <citation type="submission" date="2017-03" db="EMBL/GenBank/DDBJ databases">
        <authorList>
            <person name="Afonso C.L."/>
            <person name="Miller P.J."/>
            <person name="Scott M.A."/>
            <person name="Spackman E."/>
            <person name="Goraichik I."/>
            <person name="Dimitrov K.M."/>
            <person name="Suarez D.L."/>
            <person name="Swayne D.E."/>
        </authorList>
    </citation>
    <scope>NUCLEOTIDE SEQUENCE [LARGE SCALE GENOMIC DNA]</scope>
    <source>
        <strain evidence="10">PRJEB14757</strain>
    </source>
</reference>
<evidence type="ECO:0000256" key="8">
    <source>
        <dbReference type="SAM" id="MobiDB-lite"/>
    </source>
</evidence>
<keyword evidence="3 7" id="KW-0028">Amino-acid biosynthesis</keyword>
<feature type="binding site" evidence="7">
    <location>
        <position position="244"/>
    </location>
    <ligand>
        <name>3-phosphoshikimate</name>
        <dbReference type="ChEBI" id="CHEBI:145989"/>
    </ligand>
</feature>
<dbReference type="Proteomes" id="UP000191931">
    <property type="component" value="Unassembled WGS sequence"/>
</dbReference>
<feature type="binding site" evidence="7">
    <location>
        <position position="399"/>
    </location>
    <ligand>
        <name>3-phosphoshikimate</name>
        <dbReference type="ChEBI" id="CHEBI:145989"/>
    </ligand>
</feature>
<evidence type="ECO:0000256" key="2">
    <source>
        <dbReference type="ARBA" id="ARBA00009948"/>
    </source>
</evidence>
<feature type="region of interest" description="Disordered" evidence="8">
    <location>
        <begin position="105"/>
        <end position="124"/>
    </location>
</feature>
<dbReference type="GO" id="GO:0009423">
    <property type="term" value="P:chorismate biosynthetic process"/>
    <property type="evidence" value="ECO:0007669"/>
    <property type="project" value="UniProtKB-UniRule"/>
</dbReference>
<dbReference type="PROSITE" id="PS00104">
    <property type="entry name" value="EPSP_SYNTHASE_1"/>
    <property type="match status" value="1"/>
</dbReference>
<feature type="binding site" evidence="7">
    <location>
        <position position="170"/>
    </location>
    <ligand>
        <name>phosphoenolpyruvate</name>
        <dbReference type="ChEBI" id="CHEBI:58702"/>
    </ligand>
</feature>
<dbReference type="InterPro" id="IPR036968">
    <property type="entry name" value="Enolpyruvate_Tfrase_sf"/>
</dbReference>
<feature type="binding site" evidence="7">
    <location>
        <position position="403"/>
    </location>
    <ligand>
        <name>phosphoenolpyruvate</name>
        <dbReference type="ChEBI" id="CHEBI:58702"/>
    </ligand>
</feature>
<dbReference type="InterPro" id="IPR013792">
    <property type="entry name" value="RNA3'P_cycl/enolpyr_Trfase_a/b"/>
</dbReference>
<organism evidence="10 11">
    <name type="scientific">Desulfamplus magnetovallimortis</name>
    <dbReference type="NCBI Taxonomy" id="1246637"/>
    <lineage>
        <taxon>Bacteria</taxon>
        <taxon>Pseudomonadati</taxon>
        <taxon>Thermodesulfobacteriota</taxon>
        <taxon>Desulfobacteria</taxon>
        <taxon>Desulfobacterales</taxon>
        <taxon>Desulfobacteraceae</taxon>
        <taxon>Desulfamplus</taxon>
    </lineage>
</organism>
<comment type="subcellular location">
    <subcellularLocation>
        <location evidence="7">Cytoplasm</location>
    </subcellularLocation>
</comment>
<dbReference type="GO" id="GO:0008652">
    <property type="term" value="P:amino acid biosynthetic process"/>
    <property type="evidence" value="ECO:0007669"/>
    <property type="project" value="UniProtKB-KW"/>
</dbReference>
<keyword evidence="5 7" id="KW-0057">Aromatic amino acid biosynthesis</keyword>
<dbReference type="Pfam" id="PF00275">
    <property type="entry name" value="EPSP_synthase"/>
    <property type="match status" value="2"/>
</dbReference>
<keyword evidence="7" id="KW-0963">Cytoplasm</keyword>
<comment type="pathway">
    <text evidence="1 7">Metabolic intermediate biosynthesis; chorismate biosynthesis; chorismate from D-erythrose 4-phosphate and phosphoenolpyruvate: step 6/7.</text>
</comment>
<sequence length="488" mass="51874">MKSIKKRNLSPCTVTIPGSKSISHRMLICSSMASGVSIVKNILNSDDIQLTISALARMGAVITKKGNTATSAIKSLVEGDCVEVKGFGGHPTSCIEHSDACSSHSDSSNEYAENYSNDSRFPLGKNKADVGDDNEIYLGNSGTSMRLIAGIAGLGKEAFVLTGDERMQQRPMGDLLDALQMAGVSAESRRGDGTPPVIIRGGDAEGGDIILDCSQSSQYLSAMLMMGAALPKGLNIMLPGKAVSAPYVDLTIDIMKQFGVHAERISETSYKVSGNQKYEAGYYVVEPDLSNASYFWAAGAVSGSMVTVTDINRDSLQGDKRLLDIFQQMGCLIKSTPQGIGVCGPSSDSSSAISSKERRLSCVEVDMSDIPDVVPTLAVVASFASGTTKVVNIAHLREKECDRISAVVSQLRKMGVDASEGDDWLSVTGCNNHNGAIIETFNDHRIAMAFSIAGLRVQGIEIENEGCVAKSFPNYWDKFDSLGEKGGN</sequence>
<feature type="binding site" evidence="7">
    <location>
        <position position="20"/>
    </location>
    <ligand>
        <name>phosphoenolpyruvate</name>
        <dbReference type="ChEBI" id="CHEBI:58702"/>
    </ligand>
</feature>
<dbReference type="PROSITE" id="PS00885">
    <property type="entry name" value="EPSP_SYNTHASE_2"/>
    <property type="match status" value="1"/>
</dbReference>
<evidence type="ECO:0000256" key="6">
    <source>
        <dbReference type="ARBA" id="ARBA00044633"/>
    </source>
</evidence>
<feature type="binding site" evidence="7">
    <location>
        <position position="217"/>
    </location>
    <ligand>
        <name>3-phosphoshikimate</name>
        <dbReference type="ChEBI" id="CHEBI:145989"/>
    </ligand>
</feature>
<proteinExistence type="inferred from homology"/>
<comment type="catalytic activity">
    <reaction evidence="6">
        <text>3-phosphoshikimate + phosphoenolpyruvate = 5-O-(1-carboxyvinyl)-3-phosphoshikimate + phosphate</text>
        <dbReference type="Rhea" id="RHEA:21256"/>
        <dbReference type="ChEBI" id="CHEBI:43474"/>
        <dbReference type="ChEBI" id="CHEBI:57701"/>
        <dbReference type="ChEBI" id="CHEBI:58702"/>
        <dbReference type="ChEBI" id="CHEBI:145989"/>
        <dbReference type="EC" id="2.5.1.19"/>
    </reaction>
    <physiologicalReaction direction="left-to-right" evidence="6">
        <dbReference type="Rhea" id="RHEA:21257"/>
    </physiologicalReaction>
</comment>
<dbReference type="GO" id="GO:0009073">
    <property type="term" value="P:aromatic amino acid family biosynthetic process"/>
    <property type="evidence" value="ECO:0007669"/>
    <property type="project" value="UniProtKB-KW"/>
</dbReference>
<feature type="binding site" evidence="7">
    <location>
        <position position="218"/>
    </location>
    <ligand>
        <name>phosphoenolpyruvate</name>
        <dbReference type="ChEBI" id="CHEBI:58702"/>
    </ligand>
</feature>
<dbReference type="RefSeq" id="WP_080803708.1">
    <property type="nucleotide sequence ID" value="NZ_LT828544.1"/>
</dbReference>
<feature type="binding site" evidence="7">
    <location>
        <position position="218"/>
    </location>
    <ligand>
        <name>3-phosphoshikimate</name>
        <dbReference type="ChEBI" id="CHEBI:145989"/>
    </ligand>
</feature>
<feature type="binding site" evidence="7">
    <location>
        <position position="216"/>
    </location>
    <ligand>
        <name>3-phosphoshikimate</name>
        <dbReference type="ChEBI" id="CHEBI:145989"/>
    </ligand>
</feature>
<dbReference type="CDD" id="cd01556">
    <property type="entry name" value="EPSP_synthase"/>
    <property type="match status" value="1"/>
</dbReference>
<evidence type="ECO:0000256" key="5">
    <source>
        <dbReference type="ARBA" id="ARBA00023141"/>
    </source>
</evidence>
<feature type="binding site" evidence="7">
    <location>
        <position position="470"/>
    </location>
    <ligand>
        <name>phosphoenolpyruvate</name>
        <dbReference type="ChEBI" id="CHEBI:58702"/>
    </ligand>
</feature>
<feature type="active site" description="Proton acceptor" evidence="7">
    <location>
        <position position="372"/>
    </location>
</feature>
<dbReference type="HAMAP" id="MF_00210">
    <property type="entry name" value="EPSP_synth"/>
    <property type="match status" value="1"/>
</dbReference>
<evidence type="ECO:0000256" key="7">
    <source>
        <dbReference type="HAMAP-Rule" id="MF_00210"/>
    </source>
</evidence>
<protein>
    <recommendedName>
        <fullName evidence="7">3-phosphoshikimate 1-carboxyvinyltransferase</fullName>
        <ecNumber evidence="7">2.5.1.19</ecNumber>
    </recommendedName>
    <alternativeName>
        <fullName evidence="7">5-enolpyruvylshikimate-3-phosphate synthase</fullName>
        <shortName evidence="7">EPSP synthase</shortName>
        <shortName evidence="7">EPSPS</shortName>
    </alternativeName>
</protein>
<dbReference type="PANTHER" id="PTHR21090">
    <property type="entry name" value="AROM/DEHYDROQUINATE SYNTHASE"/>
    <property type="match status" value="1"/>
</dbReference>
<feature type="domain" description="Enolpyruvate transferase" evidence="9">
    <location>
        <begin position="13"/>
        <end position="69"/>
    </location>
</feature>
<dbReference type="SUPFAM" id="SSF55205">
    <property type="entry name" value="EPT/RTPC-like"/>
    <property type="match status" value="1"/>
</dbReference>
<keyword evidence="4 7" id="KW-0808">Transferase</keyword>
<dbReference type="Gene3D" id="3.65.10.10">
    <property type="entry name" value="Enolpyruvate transferase domain"/>
    <property type="match status" value="3"/>
</dbReference>
<feature type="binding site" evidence="7">
    <location>
        <position position="445"/>
    </location>
    <ligand>
        <name>phosphoenolpyruvate</name>
        <dbReference type="ChEBI" id="CHEBI:58702"/>
    </ligand>
</feature>
<feature type="binding site" evidence="7">
    <location>
        <position position="21"/>
    </location>
    <ligand>
        <name>3-phosphoshikimate</name>
        <dbReference type="ChEBI" id="CHEBI:145989"/>
    </ligand>
</feature>
<evidence type="ECO:0000259" key="9">
    <source>
        <dbReference type="Pfam" id="PF00275"/>
    </source>
</evidence>
<dbReference type="InterPro" id="IPR023193">
    <property type="entry name" value="EPSP_synthase_CS"/>
</dbReference>
<evidence type="ECO:0000256" key="1">
    <source>
        <dbReference type="ARBA" id="ARBA00004811"/>
    </source>
</evidence>
<dbReference type="GO" id="GO:0003866">
    <property type="term" value="F:3-phosphoshikimate 1-carboxyvinyltransferase activity"/>
    <property type="evidence" value="ECO:0007669"/>
    <property type="project" value="UniProtKB-UniRule"/>
</dbReference>
<dbReference type="AlphaFoldDB" id="A0A1W1H519"/>
<feature type="binding site" evidence="7">
    <location>
        <position position="142"/>
    </location>
    <ligand>
        <name>phosphoenolpyruvate</name>
        <dbReference type="ChEBI" id="CHEBI:58702"/>
    </ligand>
</feature>
<feature type="domain" description="Enolpyruvate transferase" evidence="9">
    <location>
        <begin position="129"/>
        <end position="478"/>
    </location>
</feature>
<dbReference type="InterPro" id="IPR006264">
    <property type="entry name" value="EPSP_synthase"/>
</dbReference>